<dbReference type="AlphaFoldDB" id="W9NJN7"/>
<accession>W9NJN7</accession>
<gene>
    <name evidence="1" type="ORF">FOVG_15897</name>
</gene>
<reference evidence="1" key="1">
    <citation type="submission" date="2011-10" db="EMBL/GenBank/DDBJ databases">
        <title>The Genome Sequence of Fusarium oxysporum HDV247.</title>
        <authorList>
            <consortium name="The Broad Institute Genome Sequencing Platform"/>
            <person name="Ma L.-J."/>
            <person name="Gale L.R."/>
            <person name="Schwartz D.C."/>
            <person name="Zhou S."/>
            <person name="Corby-Kistler H."/>
            <person name="Young S.K."/>
            <person name="Zeng Q."/>
            <person name="Gargeya S."/>
            <person name="Fitzgerald M."/>
            <person name="Haas B."/>
            <person name="Abouelleil A."/>
            <person name="Alvarado L."/>
            <person name="Arachchi H.M."/>
            <person name="Berlin A."/>
            <person name="Brown A."/>
            <person name="Chapman S.B."/>
            <person name="Chen Z."/>
            <person name="Dunbar C."/>
            <person name="Freedman E."/>
            <person name="Gearin G."/>
            <person name="Goldberg J."/>
            <person name="Griggs A."/>
            <person name="Gujja S."/>
            <person name="Heiman D."/>
            <person name="Howarth C."/>
            <person name="Larson L."/>
            <person name="Lui A."/>
            <person name="MacDonald P.J.P."/>
            <person name="Montmayeur A."/>
            <person name="Murphy C."/>
            <person name="Neiman D."/>
            <person name="Pearson M."/>
            <person name="Priest M."/>
            <person name="Roberts A."/>
            <person name="Saif S."/>
            <person name="Shea T."/>
            <person name="Shenoy N."/>
            <person name="Sisk P."/>
            <person name="Stolte C."/>
            <person name="Sykes S."/>
            <person name="Wortman J."/>
            <person name="Nusbaum C."/>
            <person name="Birren B."/>
        </authorList>
    </citation>
    <scope>NUCLEOTIDE SEQUENCE [LARGE SCALE GENOMIC DNA]</scope>
    <source>
        <strain evidence="1">HDV247</strain>
    </source>
</reference>
<protein>
    <submittedName>
        <fullName evidence="1">Uncharacterized protein</fullName>
    </submittedName>
</protein>
<name>W9NJN7_FUSOX</name>
<proteinExistence type="predicted"/>
<organism evidence="1">
    <name type="scientific">Fusarium oxysporum f. sp. pisi HDV247</name>
    <dbReference type="NCBI Taxonomy" id="1080344"/>
    <lineage>
        <taxon>Eukaryota</taxon>
        <taxon>Fungi</taxon>
        <taxon>Dikarya</taxon>
        <taxon>Ascomycota</taxon>
        <taxon>Pezizomycotina</taxon>
        <taxon>Sordariomycetes</taxon>
        <taxon>Hypocreomycetidae</taxon>
        <taxon>Hypocreales</taxon>
        <taxon>Nectriaceae</taxon>
        <taxon>Fusarium</taxon>
        <taxon>Fusarium oxysporum species complex</taxon>
    </lineage>
</organism>
<evidence type="ECO:0000313" key="1">
    <source>
        <dbReference type="EMBL" id="EXA32924.1"/>
    </source>
</evidence>
<reference evidence="1" key="2">
    <citation type="submission" date="2012-05" db="EMBL/GenBank/DDBJ databases">
        <title>Annotation of the Genome Sequence of Fusarium oxysporum HDV247.</title>
        <authorList>
            <consortium name="The Broad Institute Genomics Platform"/>
            <person name="Ma L.-J."/>
            <person name="Corby-Kistler H."/>
            <person name="Broz K."/>
            <person name="Gale L.R."/>
            <person name="Jonkers W."/>
            <person name="O'Donnell K."/>
            <person name="Ploetz R."/>
            <person name="Steinberg C."/>
            <person name="Schwartz D.C."/>
            <person name="VanEtten H."/>
            <person name="Zhou S."/>
            <person name="Young S.K."/>
            <person name="Zeng Q."/>
            <person name="Gargeya S."/>
            <person name="Fitzgerald M."/>
            <person name="Abouelleil A."/>
            <person name="Alvarado L."/>
            <person name="Chapman S.B."/>
            <person name="Gainer-Dewar J."/>
            <person name="Goldberg J."/>
            <person name="Griggs A."/>
            <person name="Gujja S."/>
            <person name="Hansen M."/>
            <person name="Howarth C."/>
            <person name="Imamovic A."/>
            <person name="Ireland A."/>
            <person name="Larimer J."/>
            <person name="McCowan C."/>
            <person name="Murphy C."/>
            <person name="Pearson M."/>
            <person name="Poon T.W."/>
            <person name="Priest M."/>
            <person name="Roberts A."/>
            <person name="Saif S."/>
            <person name="Shea T."/>
            <person name="Sykes S."/>
            <person name="Wortman J."/>
            <person name="Nusbaum C."/>
            <person name="Birren B."/>
        </authorList>
    </citation>
    <scope>NUCLEOTIDE SEQUENCE</scope>
    <source>
        <strain evidence="1">HDV247</strain>
    </source>
</reference>
<dbReference type="HOGENOM" id="CLU_2638140_0_0_1"/>
<dbReference type="EMBL" id="JH650990">
    <property type="protein sequence ID" value="EXA32924.1"/>
    <property type="molecule type" value="Genomic_DNA"/>
</dbReference>
<sequence>MSVQNSMQNASANDGGMECRVIESSSDDNLWDSWLGDEKPGDLFVTRSGATGNPLVLAGVPGASETASALCSLVISR</sequence>
<dbReference type="Proteomes" id="UP000030751">
    <property type="component" value="Unassembled WGS sequence"/>
</dbReference>